<dbReference type="PANTHER" id="PTHR21262:SF31">
    <property type="entry name" value="GTP PYROPHOSPHOKINASE"/>
    <property type="match status" value="1"/>
</dbReference>
<dbReference type="Pfam" id="PF19296">
    <property type="entry name" value="RelA_AH_RIS"/>
    <property type="match status" value="1"/>
</dbReference>
<dbReference type="CDD" id="cd00077">
    <property type="entry name" value="HDc"/>
    <property type="match status" value="1"/>
</dbReference>
<dbReference type="AlphaFoldDB" id="A0A938BML7"/>
<dbReference type="Gene3D" id="1.10.3210.10">
    <property type="entry name" value="Hypothetical protein af1432"/>
    <property type="match status" value="1"/>
</dbReference>
<dbReference type="Pfam" id="PF13328">
    <property type="entry name" value="HD_4"/>
    <property type="match status" value="1"/>
</dbReference>
<dbReference type="PROSITE" id="PS51880">
    <property type="entry name" value="TGS"/>
    <property type="match status" value="1"/>
</dbReference>
<dbReference type="GO" id="GO:0005886">
    <property type="term" value="C:plasma membrane"/>
    <property type="evidence" value="ECO:0007669"/>
    <property type="project" value="TreeGrafter"/>
</dbReference>
<feature type="domain" description="TGS" evidence="4">
    <location>
        <begin position="362"/>
        <end position="423"/>
    </location>
</feature>
<name>A0A938BML7_9BACT</name>
<dbReference type="FunFam" id="3.10.20.30:FF:000002">
    <property type="entry name" value="GTP pyrophosphokinase (RelA/SpoT)"/>
    <property type="match status" value="1"/>
</dbReference>
<proteinExistence type="inferred from homology"/>
<evidence type="ECO:0000256" key="1">
    <source>
        <dbReference type="ARBA" id="ARBA00025704"/>
    </source>
</evidence>
<dbReference type="SMART" id="SM00471">
    <property type="entry name" value="HDc"/>
    <property type="match status" value="1"/>
</dbReference>
<dbReference type="Gene3D" id="3.30.460.10">
    <property type="entry name" value="Beta Polymerase, domain 2"/>
    <property type="match status" value="1"/>
</dbReference>
<dbReference type="EMBL" id="VGJX01000207">
    <property type="protein sequence ID" value="MBM3274413.1"/>
    <property type="molecule type" value="Genomic_DNA"/>
</dbReference>
<dbReference type="SUPFAM" id="SSF81271">
    <property type="entry name" value="TGS-like"/>
    <property type="match status" value="1"/>
</dbReference>
<gene>
    <name evidence="5" type="ORF">FJZ00_04630</name>
</gene>
<dbReference type="InterPro" id="IPR012675">
    <property type="entry name" value="Beta-grasp_dom_sf"/>
</dbReference>
<dbReference type="Proteomes" id="UP000703893">
    <property type="component" value="Unassembled WGS sequence"/>
</dbReference>
<dbReference type="InterPro" id="IPR033655">
    <property type="entry name" value="TGS_RelA/SpoT"/>
</dbReference>
<sequence length="595" mass="67279">MRRAFEFARNMHDGQVRKSQEPYIIHPYEVALILARLEADANTVAAGLLHDVIEDTETSPDELEGMFGREVRNLVEGVTKLGKLSFSSKQERQAENFRRMFMAMAQDMRVIVVKLADRLHNMRTLEHMAPHKQVEISQETLDIFAPLAHRLGMGRIKWELEDLALQYIDCEAYDRIRALVAENRGERESYIQEICGRIQAELDSAGIEGKVFGRPKHFYSIYSKLRGQGKAYTDLFDVTAVRVLVDGIPDCYHVLGIVHNLWRPIPGRIKDYIAMPKPNLYQSLHTSVMGPRGTPFEIQIRTHEMHQIAEYGIAAHWRYKQGGDLSKADEKLTWLRQILELKSDMKDPEEFLTSVKEDLFSDEVFVFTPRGDVLDLKRGATVIDFAYRIHSSVGHRCVGSKVNGRIVPLDTTLGNGDIIEIMTSKVEKPSLDWLSFVTTSSAKQRIRGWFKRQRREENIALGREALERELDRMRLLNLAKNEYLSEIAPKLKFQTPDDVYAAIGYGEKPAVAVAILLRDTFHKPAEPVFPKAHVPHNLQKQRNGTGILVEGGGGMLLHVSKCCSPVPGEPIVGIVTRGRGISVHAADCPNLTGVD</sequence>
<comment type="caution">
    <text evidence="5">The sequence shown here is derived from an EMBL/GenBank/DDBJ whole genome shotgun (WGS) entry which is preliminary data.</text>
</comment>
<dbReference type="Pfam" id="PF04607">
    <property type="entry name" value="RelA_SpoT"/>
    <property type="match status" value="1"/>
</dbReference>
<dbReference type="Gene3D" id="3.10.20.30">
    <property type="match status" value="1"/>
</dbReference>
<accession>A0A938BML7</accession>
<protein>
    <submittedName>
        <fullName evidence="5">Bifunctional (P)ppGpp synthetase/guanosine-3',5'-bis(Diphosphate) 3'-pyrophosphohydrolase</fullName>
    </submittedName>
</protein>
<feature type="non-terminal residue" evidence="5">
    <location>
        <position position="595"/>
    </location>
</feature>
<evidence type="ECO:0000259" key="4">
    <source>
        <dbReference type="PROSITE" id="PS51880"/>
    </source>
</evidence>
<feature type="domain" description="HD" evidence="3">
    <location>
        <begin position="23"/>
        <end position="122"/>
    </location>
</feature>
<dbReference type="InterPro" id="IPR004811">
    <property type="entry name" value="RelA/Spo_fam"/>
</dbReference>
<dbReference type="CDD" id="cd05399">
    <property type="entry name" value="NT_Rel-Spo_like"/>
    <property type="match status" value="1"/>
</dbReference>
<dbReference type="InterPro" id="IPR004095">
    <property type="entry name" value="TGS"/>
</dbReference>
<dbReference type="InterPro" id="IPR043519">
    <property type="entry name" value="NT_sf"/>
</dbReference>
<dbReference type="CDD" id="cd01668">
    <property type="entry name" value="TGS_RSH"/>
    <property type="match status" value="1"/>
</dbReference>
<dbReference type="FunFam" id="1.10.3210.10:FF:000001">
    <property type="entry name" value="GTP pyrophosphokinase RelA"/>
    <property type="match status" value="1"/>
</dbReference>
<dbReference type="InterPro" id="IPR003607">
    <property type="entry name" value="HD/PDEase_dom"/>
</dbReference>
<dbReference type="InterPro" id="IPR007685">
    <property type="entry name" value="RelA_SpoT"/>
</dbReference>
<dbReference type="SMART" id="SM00954">
    <property type="entry name" value="RelA_SpoT"/>
    <property type="match status" value="1"/>
</dbReference>
<reference evidence="5 6" key="1">
    <citation type="submission" date="2019-03" db="EMBL/GenBank/DDBJ databases">
        <title>Lake Tanganyika Metagenome-Assembled Genomes (MAGs).</title>
        <authorList>
            <person name="Tran P."/>
        </authorList>
    </citation>
    <scope>NUCLEOTIDE SEQUENCE [LARGE SCALE GENOMIC DNA]</scope>
    <source>
        <strain evidence="5">K_DeepCast_65m_m2_236</strain>
    </source>
</reference>
<dbReference type="SUPFAM" id="SSF81301">
    <property type="entry name" value="Nucleotidyltransferase"/>
    <property type="match status" value="1"/>
</dbReference>
<dbReference type="PANTHER" id="PTHR21262">
    <property type="entry name" value="GUANOSINE-3',5'-BIS DIPHOSPHATE 3'-PYROPHOSPHOHYDROLASE"/>
    <property type="match status" value="1"/>
</dbReference>
<comment type="pathway">
    <text evidence="1">Purine metabolism.</text>
</comment>
<dbReference type="Pfam" id="PF02824">
    <property type="entry name" value="TGS"/>
    <property type="match status" value="1"/>
</dbReference>
<organism evidence="5 6">
    <name type="scientific">Candidatus Tanganyikabacteria bacterium</name>
    <dbReference type="NCBI Taxonomy" id="2961651"/>
    <lineage>
        <taxon>Bacteria</taxon>
        <taxon>Bacillati</taxon>
        <taxon>Candidatus Sericytochromatia</taxon>
        <taxon>Candidatus Tanganyikabacteria</taxon>
    </lineage>
</organism>
<dbReference type="SUPFAM" id="SSF109604">
    <property type="entry name" value="HD-domain/PDEase-like"/>
    <property type="match status" value="1"/>
</dbReference>
<dbReference type="InterPro" id="IPR012676">
    <property type="entry name" value="TGS-like"/>
</dbReference>
<dbReference type="GO" id="GO:0015969">
    <property type="term" value="P:guanosine tetraphosphate metabolic process"/>
    <property type="evidence" value="ECO:0007669"/>
    <property type="project" value="InterPro"/>
</dbReference>
<dbReference type="NCBIfam" id="TIGR00691">
    <property type="entry name" value="spoT_relA"/>
    <property type="match status" value="1"/>
</dbReference>
<evidence type="ECO:0000313" key="6">
    <source>
        <dbReference type="Proteomes" id="UP000703893"/>
    </source>
</evidence>
<comment type="similarity">
    <text evidence="2">Belongs to the relA/spoT family.</text>
</comment>
<evidence type="ECO:0000256" key="2">
    <source>
        <dbReference type="RuleBase" id="RU003847"/>
    </source>
</evidence>
<evidence type="ECO:0000313" key="5">
    <source>
        <dbReference type="EMBL" id="MBM3274413.1"/>
    </source>
</evidence>
<dbReference type="PROSITE" id="PS51831">
    <property type="entry name" value="HD"/>
    <property type="match status" value="1"/>
</dbReference>
<dbReference type="InterPro" id="IPR045600">
    <property type="entry name" value="RelA/SpoT_AH_RIS"/>
</dbReference>
<evidence type="ECO:0000259" key="3">
    <source>
        <dbReference type="PROSITE" id="PS51831"/>
    </source>
</evidence>
<comment type="function">
    <text evidence="2">In eubacteria ppGpp (guanosine 3'-diphosphate 5'-diphosphate) is a mediator of the stringent response that coordinates a variety of cellular activities in response to changes in nutritional abundance.</text>
</comment>
<dbReference type="InterPro" id="IPR006674">
    <property type="entry name" value="HD_domain"/>
</dbReference>
<dbReference type="FunFam" id="3.30.460.10:FF:000001">
    <property type="entry name" value="GTP pyrophosphokinase RelA"/>
    <property type="match status" value="1"/>
</dbReference>